<dbReference type="PANTHER" id="PTHR31339:SF0">
    <property type="entry name" value="PECTIN LYASE-LIKE SUPERFAMILY PROTEIN"/>
    <property type="match status" value="1"/>
</dbReference>
<dbReference type="EMBL" id="VDLY02000022">
    <property type="protein sequence ID" value="KAB8160308.1"/>
    <property type="molecule type" value="Genomic_DNA"/>
</dbReference>
<gene>
    <name evidence="6" type="ORF">FH607_027250</name>
</gene>
<dbReference type="SMART" id="SM00710">
    <property type="entry name" value="PbH1"/>
    <property type="match status" value="4"/>
</dbReference>
<dbReference type="InterPro" id="IPR000743">
    <property type="entry name" value="Glyco_hydro_28"/>
</dbReference>
<dbReference type="Proteomes" id="UP000314251">
    <property type="component" value="Unassembled WGS sequence"/>
</dbReference>
<keyword evidence="7" id="KW-1185">Reference proteome</keyword>
<dbReference type="SUPFAM" id="SSF51126">
    <property type="entry name" value="Pectin lyase-like"/>
    <property type="match status" value="1"/>
</dbReference>
<proteinExistence type="inferred from homology"/>
<dbReference type="InterPro" id="IPR012334">
    <property type="entry name" value="Pectin_lyas_fold"/>
</dbReference>
<accession>A0A5N5ZYW7</accession>
<protein>
    <submittedName>
        <fullName evidence="6">Glycoside hydrolase family 28 protein</fullName>
    </submittedName>
</protein>
<dbReference type="GO" id="GO:0005975">
    <property type="term" value="P:carbohydrate metabolic process"/>
    <property type="evidence" value="ECO:0007669"/>
    <property type="project" value="InterPro"/>
</dbReference>
<dbReference type="Gene3D" id="2.160.20.10">
    <property type="entry name" value="Single-stranded right-handed beta-helix, Pectin lyase-like"/>
    <property type="match status" value="1"/>
</dbReference>
<evidence type="ECO:0000256" key="1">
    <source>
        <dbReference type="ARBA" id="ARBA00008834"/>
    </source>
</evidence>
<evidence type="ECO:0000256" key="2">
    <source>
        <dbReference type="ARBA" id="ARBA00022801"/>
    </source>
</evidence>
<evidence type="ECO:0000256" key="4">
    <source>
        <dbReference type="RuleBase" id="RU361169"/>
    </source>
</evidence>
<reference evidence="6" key="1">
    <citation type="submission" date="2019-10" db="EMBL/GenBank/DDBJ databases">
        <title>Nonomuraea sp. nov., isolated from Phyllanthus amarus.</title>
        <authorList>
            <person name="Klykleung N."/>
            <person name="Tanasupawat S."/>
        </authorList>
    </citation>
    <scope>NUCLEOTIDE SEQUENCE [LARGE SCALE GENOMIC DNA]</scope>
    <source>
        <strain evidence="6">3MP-10</strain>
    </source>
</reference>
<comment type="caution">
    <text evidence="6">The sequence shown here is derived from an EMBL/GenBank/DDBJ whole genome shotgun (WGS) entry which is preliminary data.</text>
</comment>
<dbReference type="AlphaFoldDB" id="A0A5N5ZYW7"/>
<dbReference type="OrthoDB" id="3196343at2"/>
<dbReference type="GO" id="GO:0004650">
    <property type="term" value="F:polygalacturonase activity"/>
    <property type="evidence" value="ECO:0007669"/>
    <property type="project" value="InterPro"/>
</dbReference>
<organism evidence="6 7">
    <name type="scientific">Streptomyces mimosae</name>
    <dbReference type="NCBI Taxonomy" id="2586635"/>
    <lineage>
        <taxon>Bacteria</taxon>
        <taxon>Bacillati</taxon>
        <taxon>Actinomycetota</taxon>
        <taxon>Actinomycetes</taxon>
        <taxon>Kitasatosporales</taxon>
        <taxon>Streptomycetaceae</taxon>
        <taxon>Streptomyces</taxon>
    </lineage>
</organism>
<evidence type="ECO:0000256" key="3">
    <source>
        <dbReference type="ARBA" id="ARBA00023295"/>
    </source>
</evidence>
<dbReference type="PANTHER" id="PTHR31339">
    <property type="entry name" value="PECTIN LYASE-RELATED"/>
    <property type="match status" value="1"/>
</dbReference>
<dbReference type="Pfam" id="PF12708">
    <property type="entry name" value="Pect-lyase_RHGA_epim"/>
    <property type="match status" value="1"/>
</dbReference>
<dbReference type="InterPro" id="IPR006626">
    <property type="entry name" value="PbH1"/>
</dbReference>
<comment type="similarity">
    <text evidence="1 4">Belongs to the glycosyl hydrolase 28 family.</text>
</comment>
<evidence type="ECO:0000313" key="6">
    <source>
        <dbReference type="EMBL" id="KAB8160308.1"/>
    </source>
</evidence>
<dbReference type="InterPro" id="IPR024535">
    <property type="entry name" value="RHGA/B-epi-like_pectate_lyase"/>
</dbReference>
<dbReference type="Pfam" id="PF00295">
    <property type="entry name" value="Glyco_hydro_28"/>
    <property type="match status" value="1"/>
</dbReference>
<evidence type="ECO:0000259" key="5">
    <source>
        <dbReference type="Pfam" id="PF12708"/>
    </source>
</evidence>
<evidence type="ECO:0000313" key="7">
    <source>
        <dbReference type="Proteomes" id="UP000314251"/>
    </source>
</evidence>
<dbReference type="InterPro" id="IPR051801">
    <property type="entry name" value="GH28_Enzymes"/>
</dbReference>
<name>A0A5N5ZYW7_9ACTN</name>
<feature type="domain" description="Rhamnogalacturonase A/B/Epimerase-like pectate lyase" evidence="5">
    <location>
        <begin position="61"/>
        <end position="116"/>
    </location>
</feature>
<keyword evidence="3 4" id="KW-0326">Glycosidase</keyword>
<keyword evidence="2 4" id="KW-0378">Hydrolase</keyword>
<sequence>MSEKKRQVINGSEPRIPLRDPLVERYTCGRLRRAEGALPAPGWKPTVARPSQLQESLHHMYNVIEYGAVGDGTTNDTAAVQAAIDACAQAGGGRVVLPGGHTFRTGTVTLRSHVELHIEHGATLAGSPDFADYSIHFGGVVLNDGNTQWGKTPTTVLLNAEGAENIAVTGAGTIDGAGRHFVLSDNGYIYTMDERRPFTVYFRDCRNVTFRDVSIVDGAVWTLRLSLCDDVLIHGIRIHNDLKTPNSDAIDLDCCRRVRISDCDIVAGDDAICLKTCLEHTREATDEERVCEDVTVTGCTITTTSSALILGVEAQTPIRNVVFSSCVVRSSARGIAVRLAEGGDIENVLFSDIVIETRFFHEGWWGRGEPIAIMAVPWRDRCGTIRNVRVRNVLCRSENGVLVYAQQPGAIEDIVLEGVRVEIDRWSRWEGGHGDFRPRRAEDFPKMPTDAFHLENASRVQLRDCEVVWAKRPEDGRHALYAENCQGLTNRDFRGEAAHPERGQEPVVIA</sequence>
<dbReference type="InterPro" id="IPR011050">
    <property type="entry name" value="Pectin_lyase_fold/virulence"/>
</dbReference>